<proteinExistence type="predicted"/>
<protein>
    <submittedName>
        <fullName evidence="2">Uncharacterized protein</fullName>
    </submittedName>
</protein>
<feature type="transmembrane region" description="Helical" evidence="1">
    <location>
        <begin position="69"/>
        <end position="91"/>
    </location>
</feature>
<keyword evidence="3" id="KW-1185">Reference proteome</keyword>
<accession>A0A4U6VGB1</accession>
<dbReference type="OMA" id="GFCMLIH"/>
<dbReference type="Gramene" id="TKW23187">
    <property type="protein sequence ID" value="TKW23187"/>
    <property type="gene ID" value="SEVIR_4G277200v2"/>
</dbReference>
<sequence length="101" mass="10279">MQGIRRDRPAAAAAAAAAAAGGGELGALELIPPQDRRLPRAAVCFLALGFCMLIHSTGLNYHSAANQELVFAGFFVFIVGAALALFTLGGAGAGHTDARVE</sequence>
<feature type="transmembrane region" description="Helical" evidence="1">
    <location>
        <begin position="38"/>
        <end position="57"/>
    </location>
</feature>
<dbReference type="Proteomes" id="UP000298652">
    <property type="component" value="Chromosome 4"/>
</dbReference>
<evidence type="ECO:0000313" key="3">
    <source>
        <dbReference type="Proteomes" id="UP000298652"/>
    </source>
</evidence>
<keyword evidence="1" id="KW-1133">Transmembrane helix</keyword>
<reference evidence="2" key="1">
    <citation type="submission" date="2019-03" db="EMBL/GenBank/DDBJ databases">
        <title>WGS assembly of Setaria viridis.</title>
        <authorList>
            <person name="Huang P."/>
            <person name="Jenkins J."/>
            <person name="Grimwood J."/>
            <person name="Barry K."/>
            <person name="Healey A."/>
            <person name="Mamidi S."/>
            <person name="Sreedasyam A."/>
            <person name="Shu S."/>
            <person name="Feldman M."/>
            <person name="Wu J."/>
            <person name="Yu Y."/>
            <person name="Chen C."/>
            <person name="Johnson J."/>
            <person name="Rokhsar D."/>
            <person name="Baxter I."/>
            <person name="Schmutz J."/>
            <person name="Brutnell T."/>
            <person name="Kellogg E."/>
        </authorList>
    </citation>
    <scope>NUCLEOTIDE SEQUENCE [LARGE SCALE GENOMIC DNA]</scope>
</reference>
<name>A0A4U6VGB1_SETVI</name>
<gene>
    <name evidence="2" type="ORF">SEVIR_4G277200v2</name>
</gene>
<evidence type="ECO:0000256" key="1">
    <source>
        <dbReference type="SAM" id="Phobius"/>
    </source>
</evidence>
<organism evidence="2 3">
    <name type="scientific">Setaria viridis</name>
    <name type="common">Green bristlegrass</name>
    <name type="synonym">Setaria italica subsp. viridis</name>
    <dbReference type="NCBI Taxonomy" id="4556"/>
    <lineage>
        <taxon>Eukaryota</taxon>
        <taxon>Viridiplantae</taxon>
        <taxon>Streptophyta</taxon>
        <taxon>Embryophyta</taxon>
        <taxon>Tracheophyta</taxon>
        <taxon>Spermatophyta</taxon>
        <taxon>Magnoliopsida</taxon>
        <taxon>Liliopsida</taxon>
        <taxon>Poales</taxon>
        <taxon>Poaceae</taxon>
        <taxon>PACMAD clade</taxon>
        <taxon>Panicoideae</taxon>
        <taxon>Panicodae</taxon>
        <taxon>Paniceae</taxon>
        <taxon>Cenchrinae</taxon>
        <taxon>Setaria</taxon>
    </lineage>
</organism>
<evidence type="ECO:0000313" key="2">
    <source>
        <dbReference type="EMBL" id="TKW23187.1"/>
    </source>
</evidence>
<dbReference type="EMBL" id="CM016555">
    <property type="protein sequence ID" value="TKW23187.1"/>
    <property type="molecule type" value="Genomic_DNA"/>
</dbReference>
<dbReference type="AlphaFoldDB" id="A0A4U6VGB1"/>
<keyword evidence="1" id="KW-0472">Membrane</keyword>
<keyword evidence="1" id="KW-0812">Transmembrane</keyword>